<reference evidence="12 13" key="1">
    <citation type="submission" date="2012-11" db="EMBL/GenBank/DDBJ databases">
        <title>Whole genome sequence of Acidocella aminolytica 101 = DSM 11237.</title>
        <authorList>
            <person name="Azuma Y."/>
            <person name="Higashiura N."/>
            <person name="Hirakawa H."/>
            <person name="Matsushita K."/>
        </authorList>
    </citation>
    <scope>NUCLEOTIDE SEQUENCE [LARGE SCALE GENOMIC DNA]</scope>
    <source>
        <strain evidence="13">101 / DSM 11237</strain>
    </source>
</reference>
<sequence>MAINILMPALSPTMTEGKLAKWVKQEGDEIKSGDVIAEIETDKATMEVEAVDEGFLAKILVPEGTEGVVVNSVIGVITAEKGEKVDAPAASPAPAPAPKAEAAAPPAPVPATTAAPAPTAQGERIFASPLAKRIAKQSGIDLSTIKGSGPNGRIVKADVEGKPAAAPKSEAAPTPAAAPAAKAPAPAPVITAPHTKLPNSTMRKVIARRLTESKQNVPHFYLTVNIELDKLLALRAELNGKSPKDGPGAFKLSVNDLIIKACGIALRRHPNVNASWTDEAIIQYDEVDISVAVAIPDGLITPIVKGADKLGLAAISNNMKDLAGRAKAGKLKPEEFQGGGFSISNLGMFGISDFCAIVNPPQAAILAVGAGERRPVVKDDEIKIATVMSATLSTDHRVVDGAAGAEFLQTLKALIEEPLGLLL</sequence>
<keyword evidence="13" id="KW-1185">Reference proteome</keyword>
<evidence type="ECO:0000259" key="10">
    <source>
        <dbReference type="PROSITE" id="PS50968"/>
    </source>
</evidence>
<dbReference type="PROSITE" id="PS00189">
    <property type="entry name" value="LIPOYL"/>
    <property type="match status" value="1"/>
</dbReference>
<protein>
    <recommendedName>
        <fullName evidence="8">Acetyltransferase component of pyruvate dehydrogenase complex</fullName>
        <ecNumber evidence="8">2.3.1.12</ecNumber>
    </recommendedName>
</protein>
<dbReference type="GO" id="GO:0045254">
    <property type="term" value="C:pyruvate dehydrogenase complex"/>
    <property type="evidence" value="ECO:0007669"/>
    <property type="project" value="UniProtKB-UniRule"/>
</dbReference>
<dbReference type="PROSITE" id="PS50968">
    <property type="entry name" value="BIOTINYL_LIPOYL"/>
    <property type="match status" value="1"/>
</dbReference>
<feature type="region of interest" description="Disordered" evidence="9">
    <location>
        <begin position="84"/>
        <end position="119"/>
    </location>
</feature>
<dbReference type="InterPro" id="IPR011053">
    <property type="entry name" value="Single_hybrid_motif"/>
</dbReference>
<comment type="catalytic activity">
    <reaction evidence="7 8">
        <text>N(6)-[(R)-dihydrolipoyl]-L-lysyl-[protein] + acetyl-CoA = N(6)-[(R)-S(8)-acetyldihydrolipoyl]-L-lysyl-[protein] + CoA</text>
        <dbReference type="Rhea" id="RHEA:17017"/>
        <dbReference type="Rhea" id="RHEA-COMP:10475"/>
        <dbReference type="Rhea" id="RHEA-COMP:10478"/>
        <dbReference type="ChEBI" id="CHEBI:57287"/>
        <dbReference type="ChEBI" id="CHEBI:57288"/>
        <dbReference type="ChEBI" id="CHEBI:83100"/>
        <dbReference type="ChEBI" id="CHEBI:83111"/>
        <dbReference type="EC" id="2.3.1.12"/>
    </reaction>
</comment>
<dbReference type="EC" id="2.3.1.12" evidence="8"/>
<keyword evidence="12" id="KW-0670">Pyruvate</keyword>
<evidence type="ECO:0000256" key="5">
    <source>
        <dbReference type="ARBA" id="ARBA00023315"/>
    </source>
</evidence>
<evidence type="ECO:0000256" key="7">
    <source>
        <dbReference type="ARBA" id="ARBA00048370"/>
    </source>
</evidence>
<evidence type="ECO:0000256" key="9">
    <source>
        <dbReference type="SAM" id="MobiDB-lite"/>
    </source>
</evidence>
<comment type="similarity">
    <text evidence="1 8">Belongs to the 2-oxoacid dehydrogenase family.</text>
</comment>
<dbReference type="SUPFAM" id="SSF51230">
    <property type="entry name" value="Single hybrid motif"/>
    <property type="match status" value="1"/>
</dbReference>
<dbReference type="GO" id="GO:0006086">
    <property type="term" value="P:pyruvate decarboxylation to acetyl-CoA"/>
    <property type="evidence" value="ECO:0007669"/>
    <property type="project" value="InterPro"/>
</dbReference>
<dbReference type="FunFam" id="3.30.559.10:FF:000003">
    <property type="entry name" value="Acetyltransferase component of pyruvate dehydrogenase complex"/>
    <property type="match status" value="1"/>
</dbReference>
<dbReference type="Pfam" id="PF00198">
    <property type="entry name" value="2-oxoacid_dh"/>
    <property type="match status" value="1"/>
</dbReference>
<dbReference type="InterPro" id="IPR000089">
    <property type="entry name" value="Biotin_lipoyl"/>
</dbReference>
<evidence type="ECO:0000313" key="13">
    <source>
        <dbReference type="Proteomes" id="UP000032668"/>
    </source>
</evidence>
<feature type="compositionally biased region" description="Low complexity" evidence="9">
    <location>
        <begin position="162"/>
        <end position="184"/>
    </location>
</feature>
<evidence type="ECO:0000256" key="3">
    <source>
        <dbReference type="ARBA" id="ARBA00022679"/>
    </source>
</evidence>
<organism evidence="12 13">
    <name type="scientific">Acidocella aminolytica 101 = DSM 11237</name>
    <dbReference type="NCBI Taxonomy" id="1120923"/>
    <lineage>
        <taxon>Bacteria</taxon>
        <taxon>Pseudomonadati</taxon>
        <taxon>Pseudomonadota</taxon>
        <taxon>Alphaproteobacteria</taxon>
        <taxon>Acetobacterales</taxon>
        <taxon>Acidocellaceae</taxon>
        <taxon>Acidocella</taxon>
    </lineage>
</organism>
<dbReference type="FunFam" id="2.40.50.100:FF:000010">
    <property type="entry name" value="Acetyltransferase component of pyruvate dehydrogenase complex"/>
    <property type="match status" value="1"/>
</dbReference>
<keyword evidence="3 8" id="KW-0808">Transferase</keyword>
<dbReference type="Gene3D" id="3.30.559.10">
    <property type="entry name" value="Chloramphenicol acetyltransferase-like domain"/>
    <property type="match status" value="1"/>
</dbReference>
<dbReference type="InterPro" id="IPR036625">
    <property type="entry name" value="E3-bd_dom_sf"/>
</dbReference>
<dbReference type="InterPro" id="IPR045257">
    <property type="entry name" value="E2/Pdx1"/>
</dbReference>
<dbReference type="InterPro" id="IPR003016">
    <property type="entry name" value="2-oxoA_DH_lipoyl-BS"/>
</dbReference>
<evidence type="ECO:0000256" key="4">
    <source>
        <dbReference type="ARBA" id="ARBA00022823"/>
    </source>
</evidence>
<dbReference type="InterPro" id="IPR001078">
    <property type="entry name" value="2-oxoacid_DH_actylTfrase"/>
</dbReference>
<dbReference type="PANTHER" id="PTHR23151:SF90">
    <property type="entry name" value="DIHYDROLIPOYLLYSINE-RESIDUE ACETYLTRANSFERASE COMPONENT OF PYRUVATE DEHYDROGENASE COMPLEX, MITOCHONDRIAL-RELATED"/>
    <property type="match status" value="1"/>
</dbReference>
<dbReference type="CDD" id="cd06849">
    <property type="entry name" value="lipoyl_domain"/>
    <property type="match status" value="1"/>
</dbReference>
<evidence type="ECO:0000259" key="11">
    <source>
        <dbReference type="PROSITE" id="PS51826"/>
    </source>
</evidence>
<evidence type="ECO:0000313" key="12">
    <source>
        <dbReference type="EMBL" id="GAN80168.1"/>
    </source>
</evidence>
<keyword evidence="4 8" id="KW-0450">Lipoyl</keyword>
<feature type="domain" description="Peripheral subunit-binding (PSBD)" evidence="11">
    <location>
        <begin position="126"/>
        <end position="163"/>
    </location>
</feature>
<dbReference type="InterPro" id="IPR023213">
    <property type="entry name" value="CAT-like_dom_sf"/>
</dbReference>
<dbReference type="RefSeq" id="WP_048878583.1">
    <property type="nucleotide sequence ID" value="NZ_BANC01000039.1"/>
</dbReference>
<dbReference type="NCBIfam" id="TIGR01349">
    <property type="entry name" value="PDHac_trf_mito"/>
    <property type="match status" value="1"/>
</dbReference>
<feature type="compositionally biased region" description="Low complexity" evidence="9">
    <location>
        <begin position="98"/>
        <end position="119"/>
    </location>
</feature>
<evidence type="ECO:0000256" key="6">
    <source>
        <dbReference type="ARBA" id="ARBA00025211"/>
    </source>
</evidence>
<accession>A0A0D6PG38</accession>
<dbReference type="Pfam" id="PF00364">
    <property type="entry name" value="Biotin_lipoyl"/>
    <property type="match status" value="1"/>
</dbReference>
<name>A0A0D6PG38_9PROT</name>
<comment type="cofactor">
    <cofactor evidence="8">
        <name>(R)-lipoate</name>
        <dbReference type="ChEBI" id="CHEBI:83088"/>
    </cofactor>
    <text evidence="8">Binds 1 lipoyl cofactor covalently.</text>
</comment>
<evidence type="ECO:0000256" key="8">
    <source>
        <dbReference type="RuleBase" id="RU361137"/>
    </source>
</evidence>
<dbReference type="PROSITE" id="PS51826">
    <property type="entry name" value="PSBD"/>
    <property type="match status" value="1"/>
</dbReference>
<dbReference type="SUPFAM" id="SSF52777">
    <property type="entry name" value="CoA-dependent acyltransferases"/>
    <property type="match status" value="1"/>
</dbReference>
<dbReference type="Gene3D" id="2.40.50.100">
    <property type="match status" value="1"/>
</dbReference>
<dbReference type="PANTHER" id="PTHR23151">
    <property type="entry name" value="DIHYDROLIPOAMIDE ACETYL/SUCCINYL-TRANSFERASE-RELATED"/>
    <property type="match status" value="1"/>
</dbReference>
<dbReference type="Pfam" id="PF02817">
    <property type="entry name" value="E3_binding"/>
    <property type="match status" value="1"/>
</dbReference>
<dbReference type="AlphaFoldDB" id="A0A0D6PG38"/>
<dbReference type="EMBL" id="BANC01000039">
    <property type="protein sequence ID" value="GAN80168.1"/>
    <property type="molecule type" value="Genomic_DNA"/>
</dbReference>
<dbReference type="InterPro" id="IPR004167">
    <property type="entry name" value="PSBD"/>
</dbReference>
<dbReference type="OrthoDB" id="9805770at2"/>
<dbReference type="GO" id="GO:0004742">
    <property type="term" value="F:dihydrolipoyllysine-residue acetyltransferase activity"/>
    <property type="evidence" value="ECO:0007669"/>
    <property type="project" value="UniProtKB-UniRule"/>
</dbReference>
<keyword evidence="5 8" id="KW-0012">Acyltransferase</keyword>
<feature type="domain" description="Lipoyl-binding" evidence="10">
    <location>
        <begin position="2"/>
        <end position="78"/>
    </location>
</feature>
<dbReference type="InterPro" id="IPR006257">
    <property type="entry name" value="LAT1"/>
</dbReference>
<dbReference type="Gene3D" id="4.10.320.10">
    <property type="entry name" value="E3-binding domain"/>
    <property type="match status" value="1"/>
</dbReference>
<feature type="region of interest" description="Disordered" evidence="9">
    <location>
        <begin position="161"/>
        <end position="195"/>
    </location>
</feature>
<comment type="function">
    <text evidence="6">The pyruvate dehydrogenase complex catalyzes the overall conversion of pyruvate to acetyl-CoA and CO(2). It contains multiple copies of three enzymatic components: pyruvate dehydrogenase (E1), dihydrolipoamide acetyltransferase (E2) and lipoamide dehydrogenase (E3).</text>
</comment>
<proteinExistence type="inferred from homology"/>
<dbReference type="SUPFAM" id="SSF47005">
    <property type="entry name" value="Peripheral subunit-binding domain of 2-oxo acid dehydrogenase complex"/>
    <property type="match status" value="1"/>
</dbReference>
<evidence type="ECO:0000256" key="1">
    <source>
        <dbReference type="ARBA" id="ARBA00007317"/>
    </source>
</evidence>
<dbReference type="STRING" id="1120923.SAMN02746095_01486"/>
<comment type="caution">
    <text evidence="12">The sequence shown here is derived from an EMBL/GenBank/DDBJ whole genome shotgun (WGS) entry which is preliminary data.</text>
</comment>
<gene>
    <name evidence="12" type="ORF">Aam_039_050</name>
</gene>
<evidence type="ECO:0000256" key="2">
    <source>
        <dbReference type="ARBA" id="ARBA00011484"/>
    </source>
</evidence>
<comment type="subunit">
    <text evidence="2">Forms a 24-polypeptide structural core with octahedral symmetry.</text>
</comment>
<dbReference type="Proteomes" id="UP000032668">
    <property type="component" value="Unassembled WGS sequence"/>
</dbReference>